<gene>
    <name evidence="2" type="ORF">SOCG_00649</name>
</gene>
<reference evidence="2 3" key="1">
    <citation type="journal article" date="2011" name="Science">
        <title>Comparative functional genomics of the fission yeasts.</title>
        <authorList>
            <person name="Rhind N."/>
            <person name="Chen Z."/>
            <person name="Yassour M."/>
            <person name="Thompson D.A."/>
            <person name="Haas B.J."/>
            <person name="Habib N."/>
            <person name="Wapinski I."/>
            <person name="Roy S."/>
            <person name="Lin M.F."/>
            <person name="Heiman D.I."/>
            <person name="Young S.K."/>
            <person name="Furuya K."/>
            <person name="Guo Y."/>
            <person name="Pidoux A."/>
            <person name="Chen H.M."/>
            <person name="Robbertse B."/>
            <person name="Goldberg J.M."/>
            <person name="Aoki K."/>
            <person name="Bayne E.H."/>
            <person name="Berlin A.M."/>
            <person name="Desjardins C.A."/>
            <person name="Dobbs E."/>
            <person name="Dukaj L."/>
            <person name="Fan L."/>
            <person name="FitzGerald M.G."/>
            <person name="French C."/>
            <person name="Gujja S."/>
            <person name="Hansen K."/>
            <person name="Keifenheim D."/>
            <person name="Levin J.Z."/>
            <person name="Mosher R.A."/>
            <person name="Mueller C.A."/>
            <person name="Pfiffner J."/>
            <person name="Priest M."/>
            <person name="Russ C."/>
            <person name="Smialowska A."/>
            <person name="Swoboda P."/>
            <person name="Sykes S.M."/>
            <person name="Vaughn M."/>
            <person name="Vengrova S."/>
            <person name="Yoder R."/>
            <person name="Zeng Q."/>
            <person name="Allshire R."/>
            <person name="Baulcombe D."/>
            <person name="Birren B.W."/>
            <person name="Brown W."/>
            <person name="Ekwall K."/>
            <person name="Kellis M."/>
            <person name="Leatherwood J."/>
            <person name="Levin H."/>
            <person name="Margalit H."/>
            <person name="Martienssen R."/>
            <person name="Nieduszynski C.A."/>
            <person name="Spatafora J.W."/>
            <person name="Friedman N."/>
            <person name="Dalgaard J.Z."/>
            <person name="Baumann P."/>
            <person name="Niki H."/>
            <person name="Regev A."/>
            <person name="Nusbaum C."/>
        </authorList>
    </citation>
    <scope>NUCLEOTIDE SEQUENCE [LARGE SCALE GENOMIC DNA]</scope>
    <source>
        <strain evidence="3">yFS286</strain>
    </source>
</reference>
<keyword evidence="3" id="KW-1185">Reference proteome</keyword>
<proteinExistence type="predicted"/>
<dbReference type="VEuPathDB" id="FungiDB:SOCG_00649"/>
<dbReference type="GeneID" id="25029633"/>
<dbReference type="RefSeq" id="XP_013018523.1">
    <property type="nucleotide sequence ID" value="XM_013163069.1"/>
</dbReference>
<dbReference type="OMA" id="DHMFELK"/>
<evidence type="ECO:0000313" key="3">
    <source>
        <dbReference type="Proteomes" id="UP000016088"/>
    </source>
</evidence>
<protein>
    <submittedName>
        <fullName evidence="2">Uncharacterized protein</fullName>
    </submittedName>
</protein>
<name>S9PY43_SCHOY</name>
<sequence>MNQDLFANPFGIPPPGDDSYASLRRYTNQFEEAIPKDQFALFEQRLANLLKALASKFQGESLSQDHMFELKQTLETLSERVHKLEQGQNSLREELMQTQNSLIERLEGQSDLISRIQKNYFKTTNGSTKDTEAIALYDGIDFSLSCMN</sequence>
<dbReference type="EMBL" id="KE503207">
    <property type="protein sequence ID" value="EPX72887.1"/>
    <property type="molecule type" value="Genomic_DNA"/>
</dbReference>
<dbReference type="AlphaFoldDB" id="S9PY43"/>
<dbReference type="OrthoDB" id="5461700at2759"/>
<organism evidence="2 3">
    <name type="scientific">Schizosaccharomyces octosporus (strain yFS286)</name>
    <name type="common">Fission yeast</name>
    <name type="synonym">Octosporomyces octosporus</name>
    <dbReference type="NCBI Taxonomy" id="483514"/>
    <lineage>
        <taxon>Eukaryota</taxon>
        <taxon>Fungi</taxon>
        <taxon>Dikarya</taxon>
        <taxon>Ascomycota</taxon>
        <taxon>Taphrinomycotina</taxon>
        <taxon>Schizosaccharomycetes</taxon>
        <taxon>Schizosaccharomycetales</taxon>
        <taxon>Schizosaccharomycetaceae</taxon>
        <taxon>Schizosaccharomyces</taxon>
    </lineage>
</organism>
<dbReference type="Proteomes" id="UP000016088">
    <property type="component" value="Unassembled WGS sequence"/>
</dbReference>
<evidence type="ECO:0000313" key="2">
    <source>
        <dbReference type="EMBL" id="EPX72887.1"/>
    </source>
</evidence>
<feature type="coiled-coil region" evidence="1">
    <location>
        <begin position="67"/>
        <end position="101"/>
    </location>
</feature>
<accession>S9PY43</accession>
<dbReference type="HOGENOM" id="CLU_147559_0_0_1"/>
<evidence type="ECO:0000256" key="1">
    <source>
        <dbReference type="SAM" id="Coils"/>
    </source>
</evidence>
<keyword evidence="1" id="KW-0175">Coiled coil</keyword>